<feature type="compositionally biased region" description="Low complexity" evidence="15">
    <location>
        <begin position="978"/>
        <end position="1003"/>
    </location>
</feature>
<feature type="region of interest" description="Disordered" evidence="15">
    <location>
        <begin position="1162"/>
        <end position="1261"/>
    </location>
</feature>
<feature type="compositionally biased region" description="Polar residues" evidence="15">
    <location>
        <begin position="84"/>
        <end position="95"/>
    </location>
</feature>
<dbReference type="PANTHER" id="PTHR24356:SF140">
    <property type="entry name" value="MICROTUBULE-ASSOCIATED SERINE_THREONINE-PROTEIN KINASE 3"/>
    <property type="match status" value="1"/>
</dbReference>
<dbReference type="Pfam" id="PF08926">
    <property type="entry name" value="DUF1908"/>
    <property type="match status" value="1"/>
</dbReference>
<dbReference type="SUPFAM" id="SSF140482">
    <property type="entry name" value="MAST3 pre-PK domain-like"/>
    <property type="match status" value="1"/>
</dbReference>
<feature type="compositionally biased region" description="Low complexity" evidence="15">
    <location>
        <begin position="808"/>
        <end position="832"/>
    </location>
</feature>
<keyword evidence="9" id="KW-0547">Nucleotide-binding</keyword>
<feature type="compositionally biased region" description="Low complexity" evidence="15">
    <location>
        <begin position="1025"/>
        <end position="1039"/>
    </location>
</feature>
<evidence type="ECO:0000256" key="4">
    <source>
        <dbReference type="ARBA" id="ARBA00012513"/>
    </source>
</evidence>
<dbReference type="PROSITE" id="PS50011">
    <property type="entry name" value="PROTEIN_KINASE_DOM"/>
    <property type="match status" value="1"/>
</dbReference>
<feature type="compositionally biased region" description="Polar residues" evidence="15">
    <location>
        <begin position="744"/>
        <end position="755"/>
    </location>
</feature>
<dbReference type="GO" id="GO:0005737">
    <property type="term" value="C:cytoplasm"/>
    <property type="evidence" value="ECO:0007669"/>
    <property type="project" value="UniProtKB-SubCell"/>
</dbReference>
<dbReference type="Gene3D" id="3.30.200.20">
    <property type="entry name" value="Phosphorylase Kinase, domain 1"/>
    <property type="match status" value="1"/>
</dbReference>
<evidence type="ECO:0000256" key="7">
    <source>
        <dbReference type="ARBA" id="ARBA00022553"/>
    </source>
</evidence>
<comment type="cofactor">
    <cofactor evidence="1">
        <name>Mg(2+)</name>
        <dbReference type="ChEBI" id="CHEBI:18420"/>
    </cofactor>
</comment>
<feature type="compositionally biased region" description="Polar residues" evidence="15">
    <location>
        <begin position="620"/>
        <end position="629"/>
    </location>
</feature>
<sequence>CSKLRCQDHPPSPCRSSNRKSLVVGTPSPTLSRPLSPLSVPTAGSSPLDSPRNFSTSSSVNFPFARSHAARTDRADGRRWSLASLPSSGYGTNTPSSTVSSSSSSQERLHQLPYQPTLDELHFLSKHFHSTESVPDEEGHCSPCLRPRSRSLSPGRTSGTFDNDTVMMNHVYKERFPKATAQMEERLAETVASFSPSSTLPLADGVLGFIHHQIIELARDCLAKSQGALITSRYFMELQEKLEKMLRDAQERSESEEVSFIDQLARKLLIIISRPARLLECLEFDPEEFYHLLEAAEGHAKVGQGIKTDIPRYIISQLGLAKDPLEEIVQLDHLDSSPSSAAPEHDRDPPESRMSAPVMSRRKPCESDFETIKRRKWGRGQHRAILPGLVPQAAQSHLPALLITSMGHIKLTDFGLSKIGLMNMTTNLYEGHIEKDTREFMDKQVCGTPEYIAPEVILIQGYGKPVDWWAMGIILYEFLVGCVPFFGDTPEELFGQVISDEIMWPEGDEALPDDAQDLITRLLRHCPLERLGTGGTHEVKQHSFFHNLDWNGLLRQKAEFIPQLEAEDDTSYFDTRSERYCHLGSEDEETNDEESSLEIRQFSSCSHRFSKVYSSSEYLANPSSLSFPSERSHSEEKEDRAEHWDRGLGDEEKGRLLGTETRLRSWTSCGSTSRFSCHERSHSPATLTSTYSLDTMPKFAFSSEDESSCPSSTKPERPVFVKSGTIPSPLHSADLASLNRIRLRSNSTGTKSSTPRGLEAGTGRRLGSQKDAPEKQRMALGGRVPKSASVSALSLIITSDDFGSGPLMSPISPHSLSSNPSSRDSSPSRDSPLGVAGLRPHIVIHSSGKKYGFTLRAIRVYMGDSDVYTVHHMVWSVEEGSPAQEAGLRAGDLITHVNGESVLGLVHMDVVELLLKSGIKVTLRTTALENTSIKVGPARKNSSKTRMARRSKRSRRKDSQDRKSLFKKISKQTSVLHTSRSFSSGLHHSLSSSESLPGSPTHSLSSGPATPCRSPAPDLPPDAVSSQSTSPSSSTPTSPAGHIRPSSLHGLAPKLTGQRYRVGRRKSTSSIPPSPLACTPSSLPQPSSPQRSPSPLPSYAKSVHSFQGKTLSPPTIVRQVSRPRSADGPRSPLLKRVQSAEKIATYLAEKKTASGRKLTLEMPATGDEAAGEAEGSVLGEHGTPRLRDWPGERHDRDQEVRRDSFKKQEAVQEVSFDEPELAPGSEGQPETEQALWRRNPHTASWVENRPGPESPNPEPRLHTVPQIAVQGSESEEPVGSAVEWECQGSYPTQLMARVYIEQADGTTARQLPAPRGLQSRVDKRLGS</sequence>
<feature type="region of interest" description="Disordered" evidence="15">
    <location>
        <begin position="620"/>
        <end position="656"/>
    </location>
</feature>
<dbReference type="GO" id="GO:0007010">
    <property type="term" value="P:cytoskeleton organization"/>
    <property type="evidence" value="ECO:0007669"/>
    <property type="project" value="TreeGrafter"/>
</dbReference>
<keyword evidence="6" id="KW-0723">Serine/threonine-protein kinase</keyword>
<feature type="region of interest" description="Disordered" evidence="15">
    <location>
        <begin position="334"/>
        <end position="361"/>
    </location>
</feature>
<gene>
    <name evidence="19" type="primary">MAST3</name>
</gene>
<dbReference type="InterPro" id="IPR050236">
    <property type="entry name" value="Ser_Thr_kinase_AGC"/>
</dbReference>
<comment type="subcellular location">
    <subcellularLocation>
        <location evidence="2">Cytoplasm</location>
    </subcellularLocation>
</comment>
<dbReference type="SUPFAM" id="SSF56112">
    <property type="entry name" value="Protein kinase-like (PK-like)"/>
    <property type="match status" value="1"/>
</dbReference>
<dbReference type="Pfam" id="PF00069">
    <property type="entry name" value="Pkinase"/>
    <property type="match status" value="1"/>
</dbReference>
<evidence type="ECO:0000256" key="15">
    <source>
        <dbReference type="SAM" id="MobiDB-lite"/>
    </source>
</evidence>
<reference evidence="19" key="2">
    <citation type="submission" date="2025-09" db="UniProtKB">
        <authorList>
            <consortium name="Ensembl"/>
        </authorList>
    </citation>
    <scope>IDENTIFICATION</scope>
</reference>
<feature type="domain" description="PDZ" evidence="17">
    <location>
        <begin position="841"/>
        <end position="929"/>
    </location>
</feature>
<dbReference type="Pfam" id="PF17820">
    <property type="entry name" value="PDZ_6"/>
    <property type="match status" value="1"/>
</dbReference>
<dbReference type="FunFam" id="1.10.510.10:FF:000012">
    <property type="entry name" value="microtubule-associated serine/threonine-protein kinase 2 isoform X1"/>
    <property type="match status" value="1"/>
</dbReference>
<feature type="region of interest" description="Disordered" evidence="15">
    <location>
        <begin position="934"/>
        <end position="1135"/>
    </location>
</feature>
<dbReference type="OMA" id="ARICWPQ"/>
<dbReference type="InterPro" id="IPR041489">
    <property type="entry name" value="PDZ_6"/>
</dbReference>
<dbReference type="CDD" id="cd23075">
    <property type="entry name" value="PDZ_MAST3"/>
    <property type="match status" value="1"/>
</dbReference>
<feature type="domain" description="Protein kinase" evidence="16">
    <location>
        <begin position="196"/>
        <end position="545"/>
    </location>
</feature>
<feature type="compositionally biased region" description="Low complexity" evidence="15">
    <location>
        <begin position="1080"/>
        <end position="1093"/>
    </location>
</feature>
<dbReference type="InterPro" id="IPR011009">
    <property type="entry name" value="Kinase-like_dom_sf"/>
</dbReference>
<dbReference type="Ensembl" id="ENSSPUT00000013247.1">
    <property type="protein sequence ID" value="ENSSPUP00000012427.1"/>
    <property type="gene ID" value="ENSSPUG00000009422.1"/>
</dbReference>
<evidence type="ECO:0000256" key="8">
    <source>
        <dbReference type="ARBA" id="ARBA00022679"/>
    </source>
</evidence>
<dbReference type="InterPro" id="IPR001478">
    <property type="entry name" value="PDZ"/>
</dbReference>
<evidence type="ECO:0000256" key="13">
    <source>
        <dbReference type="ARBA" id="ARBA00047899"/>
    </source>
</evidence>
<keyword evidence="20" id="KW-1185">Reference proteome</keyword>
<feature type="region of interest" description="Disordered" evidence="15">
    <location>
        <begin position="132"/>
        <end position="162"/>
    </location>
</feature>
<evidence type="ECO:0000259" key="16">
    <source>
        <dbReference type="PROSITE" id="PS50011"/>
    </source>
</evidence>
<dbReference type="Proteomes" id="UP000694392">
    <property type="component" value="Unplaced"/>
</dbReference>
<evidence type="ECO:0000256" key="1">
    <source>
        <dbReference type="ARBA" id="ARBA00001946"/>
    </source>
</evidence>
<dbReference type="GeneTree" id="ENSGT00940000157166"/>
<evidence type="ECO:0000256" key="10">
    <source>
        <dbReference type="ARBA" id="ARBA00022777"/>
    </source>
</evidence>
<comment type="catalytic activity">
    <reaction evidence="14">
        <text>L-seryl-[protein] + ATP = O-phospho-L-seryl-[protein] + ADP + H(+)</text>
        <dbReference type="Rhea" id="RHEA:17989"/>
        <dbReference type="Rhea" id="RHEA-COMP:9863"/>
        <dbReference type="Rhea" id="RHEA-COMP:11604"/>
        <dbReference type="ChEBI" id="CHEBI:15378"/>
        <dbReference type="ChEBI" id="CHEBI:29999"/>
        <dbReference type="ChEBI" id="CHEBI:30616"/>
        <dbReference type="ChEBI" id="CHEBI:83421"/>
        <dbReference type="ChEBI" id="CHEBI:456216"/>
        <dbReference type="EC" id="2.7.11.1"/>
    </reaction>
</comment>
<organism evidence="19 20">
    <name type="scientific">Sphenodon punctatus</name>
    <name type="common">Tuatara</name>
    <name type="synonym">Hatteria punctata</name>
    <dbReference type="NCBI Taxonomy" id="8508"/>
    <lineage>
        <taxon>Eukaryota</taxon>
        <taxon>Metazoa</taxon>
        <taxon>Chordata</taxon>
        <taxon>Craniata</taxon>
        <taxon>Vertebrata</taxon>
        <taxon>Euteleostomi</taxon>
        <taxon>Lepidosauria</taxon>
        <taxon>Sphenodontia</taxon>
        <taxon>Sphenodontidae</taxon>
        <taxon>Sphenodon</taxon>
    </lineage>
</organism>
<feature type="compositionally biased region" description="Basic and acidic residues" evidence="15">
    <location>
        <begin position="1182"/>
        <end position="1210"/>
    </location>
</feature>
<feature type="compositionally biased region" description="Basic and acidic residues" evidence="15">
    <location>
        <begin position="630"/>
        <end position="655"/>
    </location>
</feature>
<dbReference type="SMART" id="SM00220">
    <property type="entry name" value="S_TKc"/>
    <property type="match status" value="1"/>
</dbReference>
<dbReference type="InterPro" id="IPR000719">
    <property type="entry name" value="Prot_kinase_dom"/>
</dbReference>
<evidence type="ECO:0000313" key="20">
    <source>
        <dbReference type="Proteomes" id="UP000694392"/>
    </source>
</evidence>
<proteinExistence type="inferred from homology"/>
<evidence type="ECO:0000313" key="19">
    <source>
        <dbReference type="Ensembl" id="ENSSPUP00000012427.1"/>
    </source>
</evidence>
<dbReference type="FunFam" id="2.30.42.10:FF:000008">
    <property type="entry name" value="microtubule-associated serine/threonine-protein kinase 4 isoform X2"/>
    <property type="match status" value="1"/>
</dbReference>
<dbReference type="PANTHER" id="PTHR24356">
    <property type="entry name" value="SERINE/THREONINE-PROTEIN KINASE"/>
    <property type="match status" value="1"/>
</dbReference>
<keyword evidence="11" id="KW-0067">ATP-binding</keyword>
<dbReference type="PROSITE" id="PS51285">
    <property type="entry name" value="AGC_KINASE_CTER"/>
    <property type="match status" value="1"/>
</dbReference>
<dbReference type="InterPro" id="IPR015022">
    <property type="entry name" value="MAST_pre-PK_dom"/>
</dbReference>
<feature type="compositionally biased region" description="Low complexity" evidence="15">
    <location>
        <begin position="141"/>
        <end position="160"/>
    </location>
</feature>
<dbReference type="GO" id="GO:0000287">
    <property type="term" value="F:magnesium ion binding"/>
    <property type="evidence" value="ECO:0007669"/>
    <property type="project" value="InterPro"/>
</dbReference>
<evidence type="ECO:0000256" key="6">
    <source>
        <dbReference type="ARBA" id="ARBA00022527"/>
    </source>
</evidence>
<reference evidence="19" key="1">
    <citation type="submission" date="2025-08" db="UniProtKB">
        <authorList>
            <consortium name="Ensembl"/>
        </authorList>
    </citation>
    <scope>IDENTIFICATION</scope>
</reference>
<feature type="compositionally biased region" description="Polar residues" evidence="15">
    <location>
        <begin position="43"/>
        <end position="61"/>
    </location>
</feature>
<evidence type="ECO:0000259" key="18">
    <source>
        <dbReference type="PROSITE" id="PS51285"/>
    </source>
</evidence>
<dbReference type="Gene3D" id="1.20.1480.20">
    <property type="entry name" value="MAST3 pre-PK domain-like"/>
    <property type="match status" value="1"/>
</dbReference>
<evidence type="ECO:0000256" key="2">
    <source>
        <dbReference type="ARBA" id="ARBA00004496"/>
    </source>
</evidence>
<feature type="region of interest" description="Disordered" evidence="15">
    <location>
        <begin position="702"/>
        <end position="728"/>
    </location>
</feature>
<evidence type="ECO:0000259" key="17">
    <source>
        <dbReference type="PROSITE" id="PS50106"/>
    </source>
</evidence>
<feature type="region of interest" description="Disordered" evidence="15">
    <location>
        <begin position="741"/>
        <end position="784"/>
    </location>
</feature>
<dbReference type="GO" id="GO:0035556">
    <property type="term" value="P:intracellular signal transduction"/>
    <property type="evidence" value="ECO:0007669"/>
    <property type="project" value="TreeGrafter"/>
</dbReference>
<feature type="region of interest" description="Disordered" evidence="15">
    <location>
        <begin position="808"/>
        <end position="834"/>
    </location>
</feature>
<feature type="compositionally biased region" description="Low complexity" evidence="15">
    <location>
        <begin position="1166"/>
        <end position="1175"/>
    </location>
</feature>
<dbReference type="GO" id="GO:0005524">
    <property type="term" value="F:ATP binding"/>
    <property type="evidence" value="ECO:0007669"/>
    <property type="project" value="UniProtKB-KW"/>
</dbReference>
<evidence type="ECO:0000256" key="9">
    <source>
        <dbReference type="ARBA" id="ARBA00022741"/>
    </source>
</evidence>
<keyword evidence="5" id="KW-0963">Cytoplasm</keyword>
<dbReference type="FunFam" id="1.20.1480.20:FF:000001">
    <property type="entry name" value="microtubule-associated serine/threonine-protein kinase 4 isoform X1"/>
    <property type="match status" value="1"/>
</dbReference>
<keyword evidence="8" id="KW-0808">Transferase</keyword>
<keyword evidence="12" id="KW-0460">Magnesium</keyword>
<protein>
    <recommendedName>
        <fullName evidence="4">non-specific serine/threonine protein kinase</fullName>
        <ecNumber evidence="4">2.7.11.1</ecNumber>
    </recommendedName>
</protein>
<feature type="compositionally biased region" description="Polar residues" evidence="15">
    <location>
        <begin position="1104"/>
        <end position="1113"/>
    </location>
</feature>
<comment type="catalytic activity">
    <reaction evidence="13">
        <text>L-threonyl-[protein] + ATP = O-phospho-L-threonyl-[protein] + ADP + H(+)</text>
        <dbReference type="Rhea" id="RHEA:46608"/>
        <dbReference type="Rhea" id="RHEA-COMP:11060"/>
        <dbReference type="Rhea" id="RHEA-COMP:11605"/>
        <dbReference type="ChEBI" id="CHEBI:15378"/>
        <dbReference type="ChEBI" id="CHEBI:30013"/>
        <dbReference type="ChEBI" id="CHEBI:30616"/>
        <dbReference type="ChEBI" id="CHEBI:61977"/>
        <dbReference type="ChEBI" id="CHEBI:456216"/>
        <dbReference type="EC" id="2.7.11.1"/>
    </reaction>
</comment>
<keyword evidence="10" id="KW-0418">Kinase</keyword>
<dbReference type="InterPro" id="IPR036034">
    <property type="entry name" value="PDZ_sf"/>
</dbReference>
<evidence type="ECO:0000256" key="11">
    <source>
        <dbReference type="ARBA" id="ARBA00022840"/>
    </source>
</evidence>
<dbReference type="InterPro" id="IPR000961">
    <property type="entry name" value="AGC-kinase_C"/>
</dbReference>
<dbReference type="EC" id="2.7.11.1" evidence="4"/>
<feature type="compositionally biased region" description="Basic and acidic residues" evidence="15">
    <location>
        <begin position="70"/>
        <end position="79"/>
    </location>
</feature>
<feature type="region of interest" description="Disordered" evidence="15">
    <location>
        <begin position="1"/>
        <end position="109"/>
    </location>
</feature>
<feature type="domain" description="AGC-kinase C-terminal" evidence="18">
    <location>
        <begin position="546"/>
        <end position="617"/>
    </location>
</feature>
<feature type="compositionally biased region" description="Basic residues" evidence="15">
    <location>
        <begin position="941"/>
        <end position="956"/>
    </location>
</feature>
<feature type="region of interest" description="Disordered" evidence="15">
    <location>
        <begin position="1304"/>
        <end position="1327"/>
    </location>
</feature>
<evidence type="ECO:0000256" key="12">
    <source>
        <dbReference type="ARBA" id="ARBA00022842"/>
    </source>
</evidence>
<dbReference type="Gene3D" id="1.10.510.10">
    <property type="entry name" value="Transferase(Phosphotransferase) domain 1"/>
    <property type="match status" value="1"/>
</dbReference>
<keyword evidence="7" id="KW-0597">Phosphoprotein</keyword>
<dbReference type="GO" id="GO:0004674">
    <property type="term" value="F:protein serine/threonine kinase activity"/>
    <property type="evidence" value="ECO:0007669"/>
    <property type="project" value="UniProtKB-KW"/>
</dbReference>
<comment type="similarity">
    <text evidence="3">Belongs to the protein kinase superfamily. AGC Ser/Thr protein kinase family.</text>
</comment>
<feature type="compositionally biased region" description="Low complexity" evidence="15">
    <location>
        <begin position="96"/>
        <end position="105"/>
    </location>
</feature>
<dbReference type="SMART" id="SM00228">
    <property type="entry name" value="PDZ"/>
    <property type="match status" value="1"/>
</dbReference>
<dbReference type="InterPro" id="IPR023142">
    <property type="entry name" value="MAST_pre-PK_dom_sf"/>
</dbReference>
<evidence type="ECO:0000256" key="5">
    <source>
        <dbReference type="ARBA" id="ARBA00022490"/>
    </source>
</evidence>
<dbReference type="SUPFAM" id="SSF50156">
    <property type="entry name" value="PDZ domain-like"/>
    <property type="match status" value="1"/>
</dbReference>
<dbReference type="PROSITE" id="PS50106">
    <property type="entry name" value="PDZ"/>
    <property type="match status" value="1"/>
</dbReference>
<name>A0A8D0GWD8_SPHPU</name>
<feature type="compositionally biased region" description="Low complexity" evidence="15">
    <location>
        <begin position="26"/>
        <end position="42"/>
    </location>
</feature>
<evidence type="ECO:0000256" key="14">
    <source>
        <dbReference type="ARBA" id="ARBA00048679"/>
    </source>
</evidence>
<evidence type="ECO:0000256" key="3">
    <source>
        <dbReference type="ARBA" id="ARBA00009903"/>
    </source>
</evidence>
<accession>A0A8D0GWD8</accession>
<dbReference type="Gene3D" id="2.30.42.10">
    <property type="match status" value="1"/>
</dbReference>